<reference evidence="1 2" key="1">
    <citation type="journal article" date="2012" name="PLoS Pathog.">
        <title>Diverse lifestyles and strategies of plant pathogenesis encoded in the genomes of eighteen Dothideomycetes fungi.</title>
        <authorList>
            <person name="Ohm R.A."/>
            <person name="Feau N."/>
            <person name="Henrissat B."/>
            <person name="Schoch C.L."/>
            <person name="Horwitz B.A."/>
            <person name="Barry K.W."/>
            <person name="Condon B.J."/>
            <person name="Copeland A.C."/>
            <person name="Dhillon B."/>
            <person name="Glaser F."/>
            <person name="Hesse C.N."/>
            <person name="Kosti I."/>
            <person name="LaButti K."/>
            <person name="Lindquist E.A."/>
            <person name="Lucas S."/>
            <person name="Salamov A.A."/>
            <person name="Bradshaw R.E."/>
            <person name="Ciuffetti L."/>
            <person name="Hamelin R.C."/>
            <person name="Kema G.H.J."/>
            <person name="Lawrence C."/>
            <person name="Scott J.A."/>
            <person name="Spatafora J.W."/>
            <person name="Turgeon B.G."/>
            <person name="de Wit P.J.G.M."/>
            <person name="Zhong S."/>
            <person name="Goodwin S.B."/>
            <person name="Grigoriev I.V."/>
        </authorList>
    </citation>
    <scope>NUCLEOTIDE SEQUENCE [LARGE SCALE GENOMIC DNA]</scope>
    <source>
        <strain evidence="1 2">CIRAD86</strain>
    </source>
</reference>
<dbReference type="RefSeq" id="XP_007930300.1">
    <property type="nucleotide sequence ID" value="XM_007932109.1"/>
</dbReference>
<evidence type="ECO:0000313" key="1">
    <source>
        <dbReference type="EMBL" id="EME79635.1"/>
    </source>
</evidence>
<dbReference type="VEuPathDB" id="FungiDB:MYCFIDRAFT_81123"/>
<sequence length="163" mass="18318">MDALPINNPNQPASGNKRVFSCNSVILCMSKLGAFETPAEETYCVKNHVPEALQEIYQPASKQQHDGINDKDRKKYSKRFRWGQLKKSPAYGHNHEECDCGCCVRLGAYLEKMQATLAEVEGRKLGLWTSFTLRRQFGIKLNKKGLVRGRVVVGEKSGSEKAE</sequence>
<dbReference type="OrthoDB" id="10438853at2759"/>
<dbReference type="Proteomes" id="UP000016932">
    <property type="component" value="Unassembled WGS sequence"/>
</dbReference>
<dbReference type="AlphaFoldDB" id="M2YPF9"/>
<keyword evidence="2" id="KW-1185">Reference proteome</keyword>
<proteinExistence type="predicted"/>
<dbReference type="KEGG" id="pfj:MYCFIDRAFT_81123"/>
<gene>
    <name evidence="1" type="ORF">MYCFIDRAFT_81123</name>
</gene>
<evidence type="ECO:0000313" key="2">
    <source>
        <dbReference type="Proteomes" id="UP000016932"/>
    </source>
</evidence>
<dbReference type="GeneID" id="19341798"/>
<dbReference type="HOGENOM" id="CLU_1627812_0_0_1"/>
<name>M2YPF9_PSEFD</name>
<accession>M2YPF9</accession>
<dbReference type="EMBL" id="KB446562">
    <property type="protein sequence ID" value="EME79635.1"/>
    <property type="molecule type" value="Genomic_DNA"/>
</dbReference>
<organism evidence="1 2">
    <name type="scientific">Pseudocercospora fijiensis (strain CIRAD86)</name>
    <name type="common">Black leaf streak disease fungus</name>
    <name type="synonym">Mycosphaerella fijiensis</name>
    <dbReference type="NCBI Taxonomy" id="383855"/>
    <lineage>
        <taxon>Eukaryota</taxon>
        <taxon>Fungi</taxon>
        <taxon>Dikarya</taxon>
        <taxon>Ascomycota</taxon>
        <taxon>Pezizomycotina</taxon>
        <taxon>Dothideomycetes</taxon>
        <taxon>Dothideomycetidae</taxon>
        <taxon>Mycosphaerellales</taxon>
        <taxon>Mycosphaerellaceae</taxon>
        <taxon>Pseudocercospora</taxon>
    </lineage>
</organism>
<protein>
    <submittedName>
        <fullName evidence="1">Uncharacterized protein</fullName>
    </submittedName>
</protein>